<gene>
    <name evidence="6" type="ORF">EV668_0407</name>
</gene>
<keyword evidence="4" id="KW-0560">Oxidoreductase</keyword>
<sequence>MAKIVNTPPSDQAPWRRILDGRLAIPVIGSPLFIVSNPKLVIAQCKSGIVGSFPALNARPASLLDEWLHEIQEELAAHDAKHPDRPAAPFAVNQIVHRSNGRLEQDLAVCEKHKVQIVITSLGARVELNDAVHAWGGITMHDVINQTFARKAIEKGADGLIAVAAGAGGHAGTISPFALIAETREWFDGPIALSGAISTGRAVRAAELMGADFAYIGSPFIATEEANAPERYKQMIVDSQASDIVYSNVFTGVDGNYLAPSIAAAGIDPSKLGELEAVTMDFANREKTRDQKAWKDIWGAGQGIGAVKAVTPAADLVGRLAREYGEAVRAERRIALRPASDGDAASAA</sequence>
<protein>
    <submittedName>
        <fullName evidence="6">Nitronate monooxygenase</fullName>
    </submittedName>
</protein>
<evidence type="ECO:0000256" key="1">
    <source>
        <dbReference type="ARBA" id="ARBA00009881"/>
    </source>
</evidence>
<keyword evidence="3" id="KW-0288">FMN</keyword>
<proteinExistence type="inferred from homology"/>
<dbReference type="CDD" id="cd04730">
    <property type="entry name" value="NPD_like"/>
    <property type="match status" value="1"/>
</dbReference>
<comment type="similarity">
    <text evidence="1">Belongs to the nitronate monooxygenase family. NMO class I subfamily.</text>
</comment>
<dbReference type="Proteomes" id="UP000295122">
    <property type="component" value="Unassembled WGS sequence"/>
</dbReference>
<keyword evidence="5 6" id="KW-0503">Monooxygenase</keyword>
<keyword evidence="2" id="KW-0285">Flavoprotein</keyword>
<evidence type="ECO:0000256" key="3">
    <source>
        <dbReference type="ARBA" id="ARBA00022643"/>
    </source>
</evidence>
<dbReference type="InterPro" id="IPR013785">
    <property type="entry name" value="Aldolase_TIM"/>
</dbReference>
<dbReference type="InterPro" id="IPR004136">
    <property type="entry name" value="NMO"/>
</dbReference>
<reference evidence="6 7" key="1">
    <citation type="submission" date="2019-03" db="EMBL/GenBank/DDBJ databases">
        <title>Genomic Encyclopedia of Type Strains, Phase IV (KMG-IV): sequencing the most valuable type-strain genomes for metagenomic binning, comparative biology and taxonomic classification.</title>
        <authorList>
            <person name="Goeker M."/>
        </authorList>
    </citation>
    <scope>NUCLEOTIDE SEQUENCE [LARGE SCALE GENOMIC DNA]</scope>
    <source>
        <strain evidence="6 7">DSM 25903</strain>
    </source>
</reference>
<dbReference type="SUPFAM" id="SSF51412">
    <property type="entry name" value="Inosine monophosphate dehydrogenase (IMPDH)"/>
    <property type="match status" value="1"/>
</dbReference>
<accession>A0A4R7C534</accession>
<dbReference type="Pfam" id="PF03060">
    <property type="entry name" value="NMO"/>
    <property type="match status" value="1"/>
</dbReference>
<dbReference type="FunFam" id="3.20.20.70:FF:000210">
    <property type="entry name" value="2-nitropropane dioxygenase"/>
    <property type="match status" value="1"/>
</dbReference>
<evidence type="ECO:0000313" key="6">
    <source>
        <dbReference type="EMBL" id="TDR93153.1"/>
    </source>
</evidence>
<dbReference type="AlphaFoldDB" id="A0A4R7C534"/>
<evidence type="ECO:0000256" key="2">
    <source>
        <dbReference type="ARBA" id="ARBA00022630"/>
    </source>
</evidence>
<organism evidence="6 7">
    <name type="scientific">Enterovirga rhinocerotis</name>
    <dbReference type="NCBI Taxonomy" id="1339210"/>
    <lineage>
        <taxon>Bacteria</taxon>
        <taxon>Pseudomonadati</taxon>
        <taxon>Pseudomonadota</taxon>
        <taxon>Alphaproteobacteria</taxon>
        <taxon>Hyphomicrobiales</taxon>
        <taxon>Methylobacteriaceae</taxon>
        <taxon>Enterovirga</taxon>
    </lineage>
</organism>
<dbReference type="PANTHER" id="PTHR42747:SF4">
    <property type="entry name" value="BLR1330 PROTEIN"/>
    <property type="match status" value="1"/>
</dbReference>
<dbReference type="EMBL" id="SNZR01000011">
    <property type="protein sequence ID" value="TDR93153.1"/>
    <property type="molecule type" value="Genomic_DNA"/>
</dbReference>
<evidence type="ECO:0000256" key="5">
    <source>
        <dbReference type="ARBA" id="ARBA00023033"/>
    </source>
</evidence>
<evidence type="ECO:0000313" key="7">
    <source>
        <dbReference type="Proteomes" id="UP000295122"/>
    </source>
</evidence>
<dbReference type="Gene3D" id="3.20.20.70">
    <property type="entry name" value="Aldolase class I"/>
    <property type="match status" value="1"/>
</dbReference>
<comment type="caution">
    <text evidence="6">The sequence shown here is derived from an EMBL/GenBank/DDBJ whole genome shotgun (WGS) entry which is preliminary data.</text>
</comment>
<evidence type="ECO:0000256" key="4">
    <source>
        <dbReference type="ARBA" id="ARBA00023002"/>
    </source>
</evidence>
<name>A0A4R7C534_9HYPH</name>
<dbReference type="GO" id="GO:0018580">
    <property type="term" value="F:nitronate monooxygenase activity"/>
    <property type="evidence" value="ECO:0007669"/>
    <property type="project" value="InterPro"/>
</dbReference>
<dbReference type="PANTHER" id="PTHR42747">
    <property type="entry name" value="NITRONATE MONOOXYGENASE-RELATED"/>
    <property type="match status" value="1"/>
</dbReference>
<keyword evidence="7" id="KW-1185">Reference proteome</keyword>